<dbReference type="EMBL" id="LBQB01000005">
    <property type="protein sequence ID" value="KKP69556.1"/>
    <property type="molecule type" value="Genomic_DNA"/>
</dbReference>
<keyword evidence="1" id="KW-1133">Transmembrane helix</keyword>
<dbReference type="Proteomes" id="UP000034581">
    <property type="component" value="Unassembled WGS sequence"/>
</dbReference>
<keyword evidence="1" id="KW-0812">Transmembrane</keyword>
<gene>
    <name evidence="2" type="ORF">UR67_C0005G0045</name>
</gene>
<reference evidence="2 3" key="1">
    <citation type="journal article" date="2015" name="Nature">
        <title>rRNA introns, odd ribosomes, and small enigmatic genomes across a large radiation of phyla.</title>
        <authorList>
            <person name="Brown C.T."/>
            <person name="Hug L.A."/>
            <person name="Thomas B.C."/>
            <person name="Sharon I."/>
            <person name="Castelle C.J."/>
            <person name="Singh A."/>
            <person name="Wilkins M.J."/>
            <person name="Williams K.H."/>
            <person name="Banfield J.F."/>
        </authorList>
    </citation>
    <scope>NUCLEOTIDE SEQUENCE [LARGE SCALE GENOMIC DNA]</scope>
</reference>
<sequence length="374" mass="42478">MKSILNKIKLNISKLKDKLQESKLLHKWEENLSDKGKQICKYIKTHPKQSLVVASVIVIIITIGVYLVSILIKPKPITTTPHPFTEVTTYKLNSVPTKIEYGKFNSELREFPSNISIYQTKEKPLSGLQEIGNLQRILQTLGFTSDARNYSNKKAIAYYEKGKSLTVTLIGDKISFSTGLNVEPELLQQTNDIRSLSDLLQTGKYFFSENGLNFEIQFSDPKTVYSRMGELGLYEINNVEQADVVTYILQPQIESLNIANNQFLPYISLTKNGKIVAFSIFNKKIVAATKNPVISISKLKKSIQNNEAVSLSKIETKYLEPQSIVIKSTQVLYYYNEAQEVLTPVVTLQVTLKKDGEEKEATLYLPAFENKYYY</sequence>
<evidence type="ECO:0000313" key="3">
    <source>
        <dbReference type="Proteomes" id="UP000034581"/>
    </source>
</evidence>
<dbReference type="STRING" id="1618350.UR67_C0005G0045"/>
<proteinExistence type="predicted"/>
<feature type="transmembrane region" description="Helical" evidence="1">
    <location>
        <begin position="51"/>
        <end position="72"/>
    </location>
</feature>
<keyword evidence="1" id="KW-0472">Membrane</keyword>
<evidence type="ECO:0000256" key="1">
    <source>
        <dbReference type="SAM" id="Phobius"/>
    </source>
</evidence>
<accession>A0A0G0C0C2</accession>
<comment type="caution">
    <text evidence="2">The sequence shown here is derived from an EMBL/GenBank/DDBJ whole genome shotgun (WGS) entry which is preliminary data.</text>
</comment>
<dbReference type="AlphaFoldDB" id="A0A0G0C0C2"/>
<name>A0A0G0C0C2_UNCC3</name>
<evidence type="ECO:0000313" key="2">
    <source>
        <dbReference type="EMBL" id="KKP69556.1"/>
    </source>
</evidence>
<organism evidence="2 3">
    <name type="scientific">candidate division CPR3 bacterium GW2011_GWF2_35_18</name>
    <dbReference type="NCBI Taxonomy" id="1618350"/>
    <lineage>
        <taxon>Bacteria</taxon>
        <taxon>Bacteria division CPR3</taxon>
    </lineage>
</organism>
<protein>
    <submittedName>
        <fullName evidence="2">Uncharacterized protein</fullName>
    </submittedName>
</protein>